<evidence type="ECO:0000313" key="4">
    <source>
        <dbReference type="EMBL" id="KAH0869146.1"/>
    </source>
</evidence>
<feature type="region of interest" description="Disordered" evidence="2">
    <location>
        <begin position="187"/>
        <end position="240"/>
    </location>
</feature>
<evidence type="ECO:0000313" key="5">
    <source>
        <dbReference type="Proteomes" id="UP000824890"/>
    </source>
</evidence>
<protein>
    <recommendedName>
        <fullName evidence="3">TIR domain-containing protein</fullName>
    </recommendedName>
</protein>
<gene>
    <name evidence="4" type="ORF">HID58_076168</name>
</gene>
<dbReference type="PROSITE" id="PS50104">
    <property type="entry name" value="TIR"/>
    <property type="match status" value="1"/>
</dbReference>
<name>A0ABQ7YLY0_BRANA</name>
<keyword evidence="1" id="KW-0520">NAD</keyword>
<dbReference type="EMBL" id="JAGKQM010000017">
    <property type="protein sequence ID" value="KAH0869146.1"/>
    <property type="molecule type" value="Genomic_DNA"/>
</dbReference>
<dbReference type="SMART" id="SM00255">
    <property type="entry name" value="TIR"/>
    <property type="match status" value="1"/>
</dbReference>
<dbReference type="Proteomes" id="UP000824890">
    <property type="component" value="Unassembled WGS sequence"/>
</dbReference>
<accession>A0ABQ7YLY0</accession>
<dbReference type="SUPFAM" id="SSF52200">
    <property type="entry name" value="Toll/Interleukin receptor TIR domain"/>
    <property type="match status" value="1"/>
</dbReference>
<feature type="domain" description="TIR" evidence="3">
    <location>
        <begin position="10"/>
        <end position="149"/>
    </location>
</feature>
<evidence type="ECO:0000259" key="3">
    <source>
        <dbReference type="PROSITE" id="PS50104"/>
    </source>
</evidence>
<proteinExistence type="predicted"/>
<feature type="compositionally biased region" description="Basic and acidic residues" evidence="2">
    <location>
        <begin position="187"/>
        <end position="209"/>
    </location>
</feature>
<dbReference type="InterPro" id="IPR000157">
    <property type="entry name" value="TIR_dom"/>
</dbReference>
<dbReference type="Pfam" id="PF01582">
    <property type="entry name" value="TIR"/>
    <property type="match status" value="1"/>
</dbReference>
<dbReference type="InterPro" id="IPR035897">
    <property type="entry name" value="Toll_tir_struct_dom_sf"/>
</dbReference>
<evidence type="ECO:0000256" key="2">
    <source>
        <dbReference type="SAM" id="MobiDB-lite"/>
    </source>
</evidence>
<sequence>MMMSSSSRNDKAQVFINFRGADLRSHFAPYLHDVLHKNGINAFIDDKLEVGDDLTDLFKKIEESTVAVAIISSRYTESDWCLNELVKIKECVDRRTLRVIPVFYKLEISIVKKLKGSFGLQLWKLWRKENHCNRDDRILKWDAALQDVSGKKAMRYLENSLIGIPSLFLCSNEADFADKMAKHIQDYLNKDKPPREENPKPQGKREENVKPQGKGGDNPNPEEGSNMASSSIKPGKQCLK</sequence>
<evidence type="ECO:0000256" key="1">
    <source>
        <dbReference type="ARBA" id="ARBA00023027"/>
    </source>
</evidence>
<comment type="caution">
    <text evidence="4">The sequence shown here is derived from an EMBL/GenBank/DDBJ whole genome shotgun (WGS) entry which is preliminary data.</text>
</comment>
<reference evidence="4 5" key="1">
    <citation type="submission" date="2021-05" db="EMBL/GenBank/DDBJ databases">
        <title>Genome Assembly of Synthetic Allotetraploid Brassica napus Reveals Homoeologous Exchanges between Subgenomes.</title>
        <authorList>
            <person name="Davis J.T."/>
        </authorList>
    </citation>
    <scope>NUCLEOTIDE SEQUENCE [LARGE SCALE GENOMIC DNA]</scope>
    <source>
        <strain evidence="5">cv. Da-Ae</strain>
        <tissue evidence="4">Seedling</tissue>
    </source>
</reference>
<keyword evidence="5" id="KW-1185">Reference proteome</keyword>
<dbReference type="PANTHER" id="PTHR32009">
    <property type="entry name" value="TMV RESISTANCE PROTEIN N-LIKE"/>
    <property type="match status" value="1"/>
</dbReference>
<organism evidence="4 5">
    <name type="scientific">Brassica napus</name>
    <name type="common">Rape</name>
    <dbReference type="NCBI Taxonomy" id="3708"/>
    <lineage>
        <taxon>Eukaryota</taxon>
        <taxon>Viridiplantae</taxon>
        <taxon>Streptophyta</taxon>
        <taxon>Embryophyta</taxon>
        <taxon>Tracheophyta</taxon>
        <taxon>Spermatophyta</taxon>
        <taxon>Magnoliopsida</taxon>
        <taxon>eudicotyledons</taxon>
        <taxon>Gunneridae</taxon>
        <taxon>Pentapetalae</taxon>
        <taxon>rosids</taxon>
        <taxon>malvids</taxon>
        <taxon>Brassicales</taxon>
        <taxon>Brassicaceae</taxon>
        <taxon>Brassiceae</taxon>
        <taxon>Brassica</taxon>
    </lineage>
</organism>
<dbReference type="PANTHER" id="PTHR32009:SF62">
    <property type="entry name" value="DISEASE RESISTANCE PROTEIN (TIR-NBS-LRR CLASS) FAMILY"/>
    <property type="match status" value="1"/>
</dbReference>
<dbReference type="Gene3D" id="3.40.50.10140">
    <property type="entry name" value="Toll/interleukin-1 receptor homology (TIR) domain"/>
    <property type="match status" value="1"/>
</dbReference>